<organism evidence="1 2">
    <name type="scientific">Bacteroides difficilis</name>
    <dbReference type="NCBI Taxonomy" id="2763021"/>
    <lineage>
        <taxon>Bacteria</taxon>
        <taxon>Pseudomonadati</taxon>
        <taxon>Bacteroidota</taxon>
        <taxon>Bacteroidia</taxon>
        <taxon>Bacteroidales</taxon>
        <taxon>Bacteroidaceae</taxon>
        <taxon>Bacteroides</taxon>
    </lineage>
</organism>
<evidence type="ECO:0000313" key="1">
    <source>
        <dbReference type="EMBL" id="MBC5603300.1"/>
    </source>
</evidence>
<dbReference type="Gene3D" id="3.10.450.620">
    <property type="entry name" value="JHP933, nucleotidyltransferase-like core domain"/>
    <property type="match status" value="1"/>
</dbReference>
<dbReference type="EMBL" id="JACOOE010000001">
    <property type="protein sequence ID" value="MBC5603300.1"/>
    <property type="molecule type" value="Genomic_DNA"/>
</dbReference>
<keyword evidence="1" id="KW-0808">Transferase</keyword>
<dbReference type="GO" id="GO:0016740">
    <property type="term" value="F:transferase activity"/>
    <property type="evidence" value="ECO:0007669"/>
    <property type="project" value="UniProtKB-KW"/>
</dbReference>
<dbReference type="Pfam" id="PF08843">
    <property type="entry name" value="AbiEii"/>
    <property type="match status" value="1"/>
</dbReference>
<gene>
    <name evidence="1" type="ORF">H8S67_01225</name>
</gene>
<name>A0ABR7C666_9BACE</name>
<comment type="caution">
    <text evidence="1">The sequence shown here is derived from an EMBL/GenBank/DDBJ whole genome shotgun (WGS) entry which is preliminary data.</text>
</comment>
<evidence type="ECO:0000313" key="2">
    <source>
        <dbReference type="Proteomes" id="UP000600600"/>
    </source>
</evidence>
<dbReference type="Proteomes" id="UP000600600">
    <property type="component" value="Unassembled WGS sequence"/>
</dbReference>
<dbReference type="RefSeq" id="WP_186966120.1">
    <property type="nucleotide sequence ID" value="NZ_JACOOE010000001.1"/>
</dbReference>
<protein>
    <submittedName>
        <fullName evidence="1">Nucleotidyl transferase AbiEii/AbiGii toxin family protein</fullName>
    </submittedName>
</protein>
<sequence>MGNLWLNNELVDRLAMLQQTEIEHFGINQVAIEKDWWVTVTLKALFQTDCHEALIFKGGTSLSKGFNIIERFSEDIDLAIGHSFFGINKTSKNQRDKLRKKAREYIHGTLSSQLDARLKDMDITGYRIENITQVQDKNGEWKVIDSDKDPTVILLHYPSIVEDTISYIPPRVKIEISCLSMDEPTEERQIRSLIGETFEDEDSDANSNIRTVVPTRTFLEKLFLLAEEFQKEKPRSVRMSRHLYDLEKLMDTEYGREALADRPLYDAIVEHRKAYYALKYVNYDLHNPETINFMIPKKEMEAWKADYADMQRFFIYGESLEFDTLMQRMKELQKKVRN</sequence>
<dbReference type="InterPro" id="IPR014942">
    <property type="entry name" value="AbiEii"/>
</dbReference>
<reference evidence="1 2" key="1">
    <citation type="submission" date="2020-08" db="EMBL/GenBank/DDBJ databases">
        <title>Genome public.</title>
        <authorList>
            <person name="Liu C."/>
            <person name="Sun Q."/>
        </authorList>
    </citation>
    <scope>NUCLEOTIDE SEQUENCE [LARGE SCALE GENOMIC DNA]</scope>
    <source>
        <strain evidence="1 2">M27</strain>
    </source>
</reference>
<proteinExistence type="predicted"/>
<keyword evidence="2" id="KW-1185">Reference proteome</keyword>
<accession>A0ABR7C666</accession>